<dbReference type="AlphaFoldDB" id="A0A9D0Z1B3"/>
<evidence type="ECO:0000313" key="1">
    <source>
        <dbReference type="EMBL" id="HIQ67150.1"/>
    </source>
</evidence>
<reference evidence="1" key="1">
    <citation type="submission" date="2020-10" db="EMBL/GenBank/DDBJ databases">
        <authorList>
            <person name="Gilroy R."/>
        </authorList>
    </citation>
    <scope>NUCLEOTIDE SEQUENCE</scope>
    <source>
        <strain evidence="1">13361</strain>
    </source>
</reference>
<sequence length="56" mass="6132">MRSFGETQAGIYLVDTRGWLEDSDYADGLHPTNDGQSKAAQKLRQVLFPILGPGIP</sequence>
<dbReference type="Proteomes" id="UP000886796">
    <property type="component" value="Unassembled WGS sequence"/>
</dbReference>
<dbReference type="EMBL" id="DVFK01000019">
    <property type="protein sequence ID" value="HIQ67150.1"/>
    <property type="molecule type" value="Genomic_DNA"/>
</dbReference>
<reference evidence="1" key="2">
    <citation type="journal article" date="2021" name="PeerJ">
        <title>Extensive microbial diversity within the chicken gut microbiome revealed by metagenomics and culture.</title>
        <authorList>
            <person name="Gilroy R."/>
            <person name="Ravi A."/>
            <person name="Getino M."/>
            <person name="Pursley I."/>
            <person name="Horton D.L."/>
            <person name="Alikhan N.F."/>
            <person name="Baker D."/>
            <person name="Gharbi K."/>
            <person name="Hall N."/>
            <person name="Watson M."/>
            <person name="Adriaenssens E.M."/>
            <person name="Foster-Nyarko E."/>
            <person name="Jarju S."/>
            <person name="Secka A."/>
            <person name="Antonio M."/>
            <person name="Oren A."/>
            <person name="Chaudhuri R.R."/>
            <person name="La Ragione R."/>
            <person name="Hildebrand F."/>
            <person name="Pallen M.J."/>
        </authorList>
    </citation>
    <scope>NUCLEOTIDE SEQUENCE</scope>
    <source>
        <strain evidence="1">13361</strain>
    </source>
</reference>
<evidence type="ECO:0000313" key="2">
    <source>
        <dbReference type="Proteomes" id="UP000886796"/>
    </source>
</evidence>
<dbReference type="SUPFAM" id="SSF52266">
    <property type="entry name" value="SGNH hydrolase"/>
    <property type="match status" value="1"/>
</dbReference>
<organism evidence="1 2">
    <name type="scientific">Candidatus Faecousia excrementigallinarum</name>
    <dbReference type="NCBI Taxonomy" id="2840806"/>
    <lineage>
        <taxon>Bacteria</taxon>
        <taxon>Bacillati</taxon>
        <taxon>Bacillota</taxon>
        <taxon>Clostridia</taxon>
        <taxon>Eubacteriales</taxon>
        <taxon>Oscillospiraceae</taxon>
        <taxon>Faecousia</taxon>
    </lineage>
</organism>
<protein>
    <submittedName>
        <fullName evidence="1">Uncharacterized protein</fullName>
    </submittedName>
</protein>
<accession>A0A9D0Z1B3</accession>
<name>A0A9D0Z1B3_9FIRM</name>
<dbReference type="InterPro" id="IPR036514">
    <property type="entry name" value="SGNH_hydro_sf"/>
</dbReference>
<dbReference type="Gene3D" id="3.40.50.1110">
    <property type="entry name" value="SGNH hydrolase"/>
    <property type="match status" value="1"/>
</dbReference>
<comment type="caution">
    <text evidence="1">The sequence shown here is derived from an EMBL/GenBank/DDBJ whole genome shotgun (WGS) entry which is preliminary data.</text>
</comment>
<gene>
    <name evidence="1" type="ORF">IAB74_01400</name>
</gene>
<proteinExistence type="predicted"/>